<organism evidence="5 6">
    <name type="scientific">Punica granatum</name>
    <name type="common">Pomegranate</name>
    <dbReference type="NCBI Taxonomy" id="22663"/>
    <lineage>
        <taxon>Eukaryota</taxon>
        <taxon>Viridiplantae</taxon>
        <taxon>Streptophyta</taxon>
        <taxon>Embryophyta</taxon>
        <taxon>Tracheophyta</taxon>
        <taxon>Spermatophyta</taxon>
        <taxon>Magnoliopsida</taxon>
        <taxon>eudicotyledons</taxon>
        <taxon>Gunneridae</taxon>
        <taxon>Pentapetalae</taxon>
        <taxon>rosids</taxon>
        <taxon>malvids</taxon>
        <taxon>Myrtales</taxon>
        <taxon>Lythraceae</taxon>
        <taxon>Punica</taxon>
    </lineage>
</organism>
<reference evidence="5 6" key="1">
    <citation type="submission" date="2017-11" db="EMBL/GenBank/DDBJ databases">
        <title>De-novo sequencing of pomegranate (Punica granatum L.) genome.</title>
        <authorList>
            <person name="Akparov Z."/>
            <person name="Amiraslanov A."/>
            <person name="Hajiyeva S."/>
            <person name="Abbasov M."/>
            <person name="Kaur K."/>
            <person name="Hamwieh A."/>
            <person name="Solovyev V."/>
            <person name="Salamov A."/>
            <person name="Braich B."/>
            <person name="Kosarev P."/>
            <person name="Mahmoud A."/>
            <person name="Hajiyev E."/>
            <person name="Babayeva S."/>
            <person name="Izzatullayeva V."/>
            <person name="Mammadov A."/>
            <person name="Mammadov A."/>
            <person name="Sharifova S."/>
            <person name="Ojaghi J."/>
            <person name="Eynullazada K."/>
            <person name="Bayramov B."/>
            <person name="Abdulazimova A."/>
            <person name="Shahmuradov I."/>
        </authorList>
    </citation>
    <scope>NUCLEOTIDE SEQUENCE [LARGE SCALE GENOMIC DNA]</scope>
    <source>
        <strain evidence="6">cv. AG2017</strain>
        <tissue evidence="5">Leaf</tissue>
    </source>
</reference>
<dbReference type="EC" id="3.2.1.26" evidence="1"/>
<name>A0A2I0I0T7_PUNGR</name>
<dbReference type="AlphaFoldDB" id="A0A2I0I0T7"/>
<accession>A0A2I0I0T7</accession>
<evidence type="ECO:0000313" key="5">
    <source>
        <dbReference type="EMBL" id="PKI37575.1"/>
    </source>
</evidence>
<comment type="caution">
    <text evidence="5">The sequence shown here is derived from an EMBL/GenBank/DDBJ whole genome shotgun (WGS) entry which is preliminary data.</text>
</comment>
<feature type="domain" description="Beta-fructofuranosidase N-terminal" evidence="4">
    <location>
        <begin position="29"/>
        <end position="121"/>
    </location>
</feature>
<dbReference type="EMBL" id="PGOL01004349">
    <property type="protein sequence ID" value="PKI37575.1"/>
    <property type="molecule type" value="Genomic_DNA"/>
</dbReference>
<dbReference type="Proteomes" id="UP000233551">
    <property type="component" value="Unassembled WGS sequence"/>
</dbReference>
<feature type="non-terminal residue" evidence="5">
    <location>
        <position position="138"/>
    </location>
</feature>
<evidence type="ECO:0000256" key="2">
    <source>
        <dbReference type="SAM" id="MobiDB-lite"/>
    </source>
</evidence>
<evidence type="ECO:0000256" key="1">
    <source>
        <dbReference type="ARBA" id="ARBA00012758"/>
    </source>
</evidence>
<proteinExistence type="predicted"/>
<dbReference type="Pfam" id="PF11837">
    <property type="entry name" value="INV_N"/>
    <property type="match status" value="1"/>
</dbReference>
<keyword evidence="3" id="KW-1133">Transmembrane helix</keyword>
<keyword evidence="3" id="KW-0472">Membrane</keyword>
<feature type="transmembrane region" description="Helical" evidence="3">
    <location>
        <begin position="40"/>
        <end position="58"/>
    </location>
</feature>
<evidence type="ECO:0000313" key="6">
    <source>
        <dbReference type="Proteomes" id="UP000233551"/>
    </source>
</evidence>
<sequence>MAPEAAGPYHHIEDPPTSTTPLIGAGDRHAGRRRPYVKEISLGISGLLIIGISIGLLTEKRQNPLYKNGDDATLSSWNGPWPPVDAVSISRGKTEGVSEKSNGAFLGTNYGPPYPWTNNMLSWQRTGFHFQPEKNWMN</sequence>
<evidence type="ECO:0000259" key="4">
    <source>
        <dbReference type="Pfam" id="PF11837"/>
    </source>
</evidence>
<protein>
    <recommendedName>
        <fullName evidence="1">beta-fructofuranosidase</fullName>
        <ecNumber evidence="1">3.2.1.26</ecNumber>
    </recommendedName>
</protein>
<keyword evidence="6" id="KW-1185">Reference proteome</keyword>
<keyword evidence="3" id="KW-0812">Transmembrane</keyword>
<dbReference type="GO" id="GO:0004564">
    <property type="term" value="F:beta-fructofuranosidase activity"/>
    <property type="evidence" value="ECO:0007669"/>
    <property type="project" value="UniProtKB-EC"/>
</dbReference>
<feature type="region of interest" description="Disordered" evidence="2">
    <location>
        <begin position="1"/>
        <end position="30"/>
    </location>
</feature>
<evidence type="ECO:0000256" key="3">
    <source>
        <dbReference type="SAM" id="Phobius"/>
    </source>
</evidence>
<dbReference type="STRING" id="22663.A0A2I0I0T7"/>
<dbReference type="InterPro" id="IPR021792">
    <property type="entry name" value="Beta-fructofuranosidase_N"/>
</dbReference>
<gene>
    <name evidence="5" type="ORF">CRG98_042046</name>
</gene>